<evidence type="ECO:0000256" key="3">
    <source>
        <dbReference type="ARBA" id="ARBA00022694"/>
    </source>
</evidence>
<dbReference type="Proteomes" id="UP001182556">
    <property type="component" value="Unassembled WGS sequence"/>
</dbReference>
<evidence type="ECO:0000313" key="5">
    <source>
        <dbReference type="EMBL" id="KAK1925023.1"/>
    </source>
</evidence>
<dbReference type="Pfam" id="PF01876">
    <property type="entry name" value="RNase_P_p30"/>
    <property type="match status" value="1"/>
</dbReference>
<accession>A0AAD9FRU5</accession>
<feature type="compositionally biased region" description="Low complexity" evidence="4">
    <location>
        <begin position="104"/>
        <end position="116"/>
    </location>
</feature>
<dbReference type="InterPro" id="IPR016195">
    <property type="entry name" value="Pol/histidinol_Pase-like"/>
</dbReference>
<dbReference type="GO" id="GO:0003723">
    <property type="term" value="F:RNA binding"/>
    <property type="evidence" value="ECO:0007669"/>
    <property type="project" value="TreeGrafter"/>
</dbReference>
<dbReference type="AlphaFoldDB" id="A0AAD9FRU5"/>
<evidence type="ECO:0000256" key="1">
    <source>
        <dbReference type="ARBA" id="ARBA00004123"/>
    </source>
</evidence>
<keyword evidence="3" id="KW-0819">tRNA processing</keyword>
<protein>
    <submittedName>
        <fullName evidence="5">RNase P subunit p30-domain-containing protein</fullName>
    </submittedName>
</protein>
<organism evidence="5 6">
    <name type="scientific">Papiliotrema laurentii</name>
    <name type="common">Cryptococcus laurentii</name>
    <dbReference type="NCBI Taxonomy" id="5418"/>
    <lineage>
        <taxon>Eukaryota</taxon>
        <taxon>Fungi</taxon>
        <taxon>Dikarya</taxon>
        <taxon>Basidiomycota</taxon>
        <taxon>Agaricomycotina</taxon>
        <taxon>Tremellomycetes</taxon>
        <taxon>Tremellales</taxon>
        <taxon>Rhynchogastremaceae</taxon>
        <taxon>Papiliotrema</taxon>
    </lineage>
</organism>
<sequence length="366" mass="39783">MYFDLFLPFPVVEPDQPKKKNNKGKNKQNAQQTATVDRQEVGRKSCWDGLRSEEKDAIARDIALTGHLGYSVAGLTIPADPSSSILPSPFSTGVPYPDLDPRHASSTQANGSSSTSELQTAPGQAATTARKLNAPIMVQASRYHLRLDDHKSHNLTSANAAMLREYDIISVQPSTDKALQLACTDLANPGPNQISIITLPLHEKPYHFRLNRKQMKTAQRNGVMFEILYSPGLFPSPKTPPEVARRYRQNFLSNAREVIRITGGKGVILSSGCPLGEIGKRGPLDVINIGTMLGMPANLAKDAVSLNPKRVLLNAQARRTYKGIFSAPRMVPPPGDEASMPNNEPATGEKRSASVAVSSNKKTKVQ</sequence>
<dbReference type="GO" id="GO:0008033">
    <property type="term" value="P:tRNA processing"/>
    <property type="evidence" value="ECO:0007669"/>
    <property type="project" value="UniProtKB-KW"/>
</dbReference>
<dbReference type="GO" id="GO:0005655">
    <property type="term" value="C:nucleolar ribonuclease P complex"/>
    <property type="evidence" value="ECO:0007669"/>
    <property type="project" value="TreeGrafter"/>
</dbReference>
<dbReference type="EMBL" id="JAODAN010000004">
    <property type="protein sequence ID" value="KAK1925023.1"/>
    <property type="molecule type" value="Genomic_DNA"/>
</dbReference>
<dbReference type="Gene3D" id="3.20.20.140">
    <property type="entry name" value="Metal-dependent hydrolases"/>
    <property type="match status" value="1"/>
</dbReference>
<keyword evidence="6" id="KW-1185">Reference proteome</keyword>
<reference evidence="5" key="1">
    <citation type="submission" date="2023-02" db="EMBL/GenBank/DDBJ databases">
        <title>Identification and recombinant expression of a fungal hydrolase from Papiliotrema laurentii that hydrolyzes apple cutin and clears colloidal polyester polyurethane.</title>
        <authorList>
            <consortium name="DOE Joint Genome Institute"/>
            <person name="Roman V.A."/>
            <person name="Bojanowski C."/>
            <person name="Crable B.R."/>
            <person name="Wagner D.N."/>
            <person name="Hung C.S."/>
            <person name="Nadeau L.J."/>
            <person name="Schratz L."/>
            <person name="Haridas S."/>
            <person name="Pangilinan J."/>
            <person name="Lipzen A."/>
            <person name="Na H."/>
            <person name="Yan M."/>
            <person name="Ng V."/>
            <person name="Grigoriev I.V."/>
            <person name="Spatafora J.W."/>
            <person name="Barlow D."/>
            <person name="Biffinger J."/>
            <person name="Kelley-Loughnane N."/>
            <person name="Varaljay V.A."/>
            <person name="Crookes-Goodson W.J."/>
        </authorList>
    </citation>
    <scope>NUCLEOTIDE SEQUENCE</scope>
    <source>
        <strain evidence="5">5307AH</strain>
    </source>
</reference>
<name>A0AAD9FRU5_PAPLA</name>
<feature type="region of interest" description="Disordered" evidence="4">
    <location>
        <begin position="13"/>
        <end position="42"/>
    </location>
</feature>
<comment type="subcellular location">
    <subcellularLocation>
        <location evidence="1">Nucleus</location>
    </subcellularLocation>
</comment>
<dbReference type="PANTHER" id="PTHR13031">
    <property type="entry name" value="RIBONUCLEASE P SUBUNIT P30"/>
    <property type="match status" value="1"/>
</dbReference>
<feature type="compositionally biased region" description="Polar residues" evidence="4">
    <location>
        <begin position="117"/>
        <end position="127"/>
    </location>
</feature>
<evidence type="ECO:0000256" key="4">
    <source>
        <dbReference type="SAM" id="MobiDB-lite"/>
    </source>
</evidence>
<dbReference type="SUPFAM" id="SSF89550">
    <property type="entry name" value="PHP domain-like"/>
    <property type="match status" value="1"/>
</dbReference>
<gene>
    <name evidence="5" type="ORF">DB88DRAFT_487647</name>
</gene>
<evidence type="ECO:0000256" key="2">
    <source>
        <dbReference type="ARBA" id="ARBA00007331"/>
    </source>
</evidence>
<comment type="similarity">
    <text evidence="2">Belongs to the eukaryotic/archaeal RNase P protein component 3 family.</text>
</comment>
<dbReference type="PANTHER" id="PTHR13031:SF0">
    <property type="entry name" value="RIBONUCLEASE P PROTEIN SUBUNIT P30"/>
    <property type="match status" value="1"/>
</dbReference>
<feature type="region of interest" description="Disordered" evidence="4">
    <location>
        <begin position="326"/>
        <end position="366"/>
    </location>
</feature>
<feature type="region of interest" description="Disordered" evidence="4">
    <location>
        <begin position="88"/>
        <end position="131"/>
    </location>
</feature>
<dbReference type="InterPro" id="IPR002738">
    <property type="entry name" value="RNase_P_p30"/>
</dbReference>
<evidence type="ECO:0000313" key="6">
    <source>
        <dbReference type="Proteomes" id="UP001182556"/>
    </source>
</evidence>
<proteinExistence type="inferred from homology"/>
<comment type="caution">
    <text evidence="5">The sequence shown here is derived from an EMBL/GenBank/DDBJ whole genome shotgun (WGS) entry which is preliminary data.</text>
</comment>